<gene>
    <name evidence="2" type="ORF">EV657_101236</name>
</gene>
<feature type="compositionally biased region" description="Basic residues" evidence="1">
    <location>
        <begin position="85"/>
        <end position="95"/>
    </location>
</feature>
<protein>
    <submittedName>
        <fullName evidence="2">Uncharacterized protein</fullName>
    </submittedName>
</protein>
<dbReference type="RefSeq" id="WP_134076872.1">
    <property type="nucleotide sequence ID" value="NZ_SOEB01000001.1"/>
</dbReference>
<comment type="caution">
    <text evidence="2">The sequence shown here is derived from an EMBL/GenBank/DDBJ whole genome shotgun (WGS) entry which is preliminary data.</text>
</comment>
<evidence type="ECO:0000256" key="1">
    <source>
        <dbReference type="SAM" id="MobiDB-lite"/>
    </source>
</evidence>
<proteinExistence type="predicted"/>
<feature type="compositionally biased region" description="Basic and acidic residues" evidence="1">
    <location>
        <begin position="63"/>
        <end position="77"/>
    </location>
</feature>
<name>A0A4R8G257_9RHOB</name>
<sequence>MSTCRECGKVLSVFGSDGDTLCELCAMVQDAEVLFRQIRSLEDDGKTRAEITEAVWDRWTAEERAAGSEDRARKALTEAEPADPRRRRWPRLSLR</sequence>
<dbReference type="AlphaFoldDB" id="A0A4R8G257"/>
<evidence type="ECO:0000313" key="2">
    <source>
        <dbReference type="EMBL" id="TDX33807.1"/>
    </source>
</evidence>
<organism evidence="2 3">
    <name type="scientific">Rhodovulum visakhapatnamense</name>
    <dbReference type="NCBI Taxonomy" id="364297"/>
    <lineage>
        <taxon>Bacteria</taxon>
        <taxon>Pseudomonadati</taxon>
        <taxon>Pseudomonadota</taxon>
        <taxon>Alphaproteobacteria</taxon>
        <taxon>Rhodobacterales</taxon>
        <taxon>Paracoccaceae</taxon>
        <taxon>Rhodovulum</taxon>
    </lineage>
</organism>
<dbReference type="EMBL" id="SOEB01000001">
    <property type="protein sequence ID" value="TDX33807.1"/>
    <property type="molecule type" value="Genomic_DNA"/>
</dbReference>
<feature type="region of interest" description="Disordered" evidence="1">
    <location>
        <begin position="63"/>
        <end position="95"/>
    </location>
</feature>
<reference evidence="2 3" key="1">
    <citation type="submission" date="2019-03" db="EMBL/GenBank/DDBJ databases">
        <title>Genomic Encyclopedia of Type Strains, Phase IV (KMG-IV): sequencing the most valuable type-strain genomes for metagenomic binning, comparative biology and taxonomic classification.</title>
        <authorList>
            <person name="Goeker M."/>
        </authorList>
    </citation>
    <scope>NUCLEOTIDE SEQUENCE [LARGE SCALE GENOMIC DNA]</scope>
    <source>
        <strain evidence="2 3">JA181</strain>
    </source>
</reference>
<accession>A0A4R8G257</accession>
<evidence type="ECO:0000313" key="3">
    <source>
        <dbReference type="Proteomes" id="UP000295484"/>
    </source>
</evidence>
<dbReference type="Proteomes" id="UP000295484">
    <property type="component" value="Unassembled WGS sequence"/>
</dbReference>